<dbReference type="Proteomes" id="UP000765509">
    <property type="component" value="Unassembled WGS sequence"/>
</dbReference>
<dbReference type="PROSITE" id="PS51192">
    <property type="entry name" value="HELICASE_ATP_BIND_1"/>
    <property type="match status" value="1"/>
</dbReference>
<dbReference type="OrthoDB" id="413460at2759"/>
<comment type="caution">
    <text evidence="6">The sequence shown here is derived from an EMBL/GenBank/DDBJ whole genome shotgun (WGS) entry which is preliminary data.</text>
</comment>
<keyword evidence="7" id="KW-1185">Reference proteome</keyword>
<dbReference type="Gene3D" id="1.20.120.850">
    <property type="entry name" value="SWI2/SNF2 ATPases, N-terminal domain"/>
    <property type="match status" value="1"/>
</dbReference>
<dbReference type="AlphaFoldDB" id="A0A9Q3BJE0"/>
<accession>A0A9Q3BJE0</accession>
<name>A0A9Q3BJE0_9BASI</name>
<dbReference type="PROSITE" id="PS51194">
    <property type="entry name" value="HELICASE_CTER"/>
    <property type="match status" value="1"/>
</dbReference>
<dbReference type="Gene3D" id="3.40.50.10810">
    <property type="entry name" value="Tandem AAA-ATPase domain"/>
    <property type="match status" value="1"/>
</dbReference>
<dbReference type="FunFam" id="3.40.50.10810:FF:000020">
    <property type="entry name" value="DNA repair and recombination protein RAD54B"/>
    <property type="match status" value="1"/>
</dbReference>
<evidence type="ECO:0000256" key="2">
    <source>
        <dbReference type="ARBA" id="ARBA00022801"/>
    </source>
</evidence>
<dbReference type="InterPro" id="IPR050496">
    <property type="entry name" value="SNF2_RAD54_helicase_repair"/>
</dbReference>
<dbReference type="Gene3D" id="3.40.50.300">
    <property type="entry name" value="P-loop containing nucleotide triphosphate hydrolases"/>
    <property type="match status" value="1"/>
</dbReference>
<dbReference type="SUPFAM" id="SSF52540">
    <property type="entry name" value="P-loop containing nucleoside triphosphate hydrolases"/>
    <property type="match status" value="2"/>
</dbReference>
<dbReference type="PANTHER" id="PTHR45629:SF7">
    <property type="entry name" value="DNA EXCISION REPAIR PROTEIN ERCC-6-RELATED"/>
    <property type="match status" value="1"/>
</dbReference>
<gene>
    <name evidence="6" type="ORF">O181_005950</name>
</gene>
<dbReference type="Pfam" id="PF00176">
    <property type="entry name" value="SNF2-rel_dom"/>
    <property type="match status" value="1"/>
</dbReference>
<dbReference type="InterPro" id="IPR014001">
    <property type="entry name" value="Helicase_ATP-bd"/>
</dbReference>
<keyword evidence="2" id="KW-0378">Hydrolase</keyword>
<sequence>MSSASTSSQQNEPAEIYFTCLWRKPQARKHKTWEGDGVLCIKGSSCTIRSSETGLQIASGSWPHEQNCEPGKILMVSGKEVELDEPISPKDLAKYIQVQHHEADLPLQTRTSLPQRSNSTQNINLKFKCPLKVASSSTFRNPECVIRSRFFANSALSQPFNTPSFATANTKKREREEIGNQSSECRTAPITVLPHILSPLSSRPRLSLTGDLHETQKSNENQSFVCLYRRLTGLAPKKKLTWDGDGILCLSNSQRGTMAVLKDLPTDKVLASMLLGTNLDFQPQALVKVGSREVQIQRSATDSEIKDLEQTAQRLPETDWAEVVKPDSTCGMFKSPMVLDNSRNALQSHLSSGDLVVLTKPNHSWMLKHNTNNATVVDVVVDPVLIKSLKPHQLEGLKFMYECTMGMRDFDGNGCILADEMGLGKSVQAISLLWTLLRQNPIAGQGPVVKRAMIVCPVTLAKNWQREIYKWLGRSRLNVFVADGKCNIKQFTCSLFYKVLIIGYEKLRTLGKELNCLHPPIGLIIADEGHRLKSIEAKTTQALRSLNTIRRVVLSGTPIQNNLTEYYSMVDFVNPGILNDHRTFKKTFEQPILKSREPHCTLAQRSQGEARAEELATMSRSFVLRRGSEVIAQYLPPRHDYCVFVSPTLVQRKIYEAILDSTEIRAVFSGDTSQHLVLINTLKKLCNSPGLLMNENSIKTLKQNSSELFPPWVTRDDIQLSGKLLALSEFLKALKKRNEEKIILVSNFTSTLDIIETHCKEMNYSFCRLDGKTPQNQRDNIVQVFNGSSPRAQFIFLLSSKSGGVGLNLIGASRLILFDGDWNPATDLQAMARIWRQGQKKTCHIYRFLTTGTIDECVFQRQITKMGLATDLMHKPKPGEEVSNSSNAFTKSELRRLFELHADTKCYTHDLLDCGCLSQKKARESEDEDSLVETGYVSLQEAEYDSEASLPGSDLVAFMPASQFRASAKPETTKMKKKLAELETWLHVDPTDPTSLDDLDDDILNETISNLSLDTPRDYNSVNCDELHKGTLITFVFSKAHL</sequence>
<evidence type="ECO:0000256" key="1">
    <source>
        <dbReference type="ARBA" id="ARBA00022741"/>
    </source>
</evidence>
<keyword evidence="1" id="KW-0547">Nucleotide-binding</keyword>
<evidence type="ECO:0000256" key="3">
    <source>
        <dbReference type="ARBA" id="ARBA00022840"/>
    </source>
</evidence>
<keyword evidence="3" id="KW-0067">ATP-binding</keyword>
<dbReference type="GO" id="GO:0007131">
    <property type="term" value="P:reciprocal meiotic recombination"/>
    <property type="evidence" value="ECO:0007669"/>
    <property type="project" value="TreeGrafter"/>
</dbReference>
<dbReference type="InterPro" id="IPR000330">
    <property type="entry name" value="SNF2_N"/>
</dbReference>
<dbReference type="SMART" id="SM00487">
    <property type="entry name" value="DEXDc"/>
    <property type="match status" value="1"/>
</dbReference>
<protein>
    <recommendedName>
        <fullName evidence="8">DNA repair and recombination protein RAD54B</fullName>
    </recommendedName>
</protein>
<dbReference type="PANTHER" id="PTHR45629">
    <property type="entry name" value="SNF2/RAD54 FAMILY MEMBER"/>
    <property type="match status" value="1"/>
</dbReference>
<dbReference type="GO" id="GO:0005634">
    <property type="term" value="C:nucleus"/>
    <property type="evidence" value="ECO:0007669"/>
    <property type="project" value="TreeGrafter"/>
</dbReference>
<dbReference type="InterPro" id="IPR027417">
    <property type="entry name" value="P-loop_NTPase"/>
</dbReference>
<proteinExistence type="predicted"/>
<reference evidence="6" key="1">
    <citation type="submission" date="2021-03" db="EMBL/GenBank/DDBJ databases">
        <title>Draft genome sequence of rust myrtle Austropuccinia psidii MF-1, a brazilian biotype.</title>
        <authorList>
            <person name="Quecine M.C."/>
            <person name="Pachon D.M.R."/>
            <person name="Bonatelli M.L."/>
            <person name="Correr F.H."/>
            <person name="Franceschini L.M."/>
            <person name="Leite T.F."/>
            <person name="Margarido G.R.A."/>
            <person name="Almeida C.A."/>
            <person name="Ferrarezi J.A."/>
            <person name="Labate C.A."/>
        </authorList>
    </citation>
    <scope>NUCLEOTIDE SEQUENCE</scope>
    <source>
        <strain evidence="6">MF-1</strain>
    </source>
</reference>
<dbReference type="SMART" id="SM00490">
    <property type="entry name" value="HELICc"/>
    <property type="match status" value="1"/>
</dbReference>
<dbReference type="CDD" id="cd18004">
    <property type="entry name" value="DEXHc_RAD54"/>
    <property type="match status" value="1"/>
</dbReference>
<dbReference type="GO" id="GO:0005524">
    <property type="term" value="F:ATP binding"/>
    <property type="evidence" value="ECO:0007669"/>
    <property type="project" value="InterPro"/>
</dbReference>
<dbReference type="GO" id="GO:0016787">
    <property type="term" value="F:hydrolase activity"/>
    <property type="evidence" value="ECO:0007669"/>
    <property type="project" value="UniProtKB-KW"/>
</dbReference>
<evidence type="ECO:0000259" key="4">
    <source>
        <dbReference type="PROSITE" id="PS51192"/>
    </source>
</evidence>
<feature type="domain" description="Helicase ATP-binding" evidence="4">
    <location>
        <begin position="406"/>
        <end position="576"/>
    </location>
</feature>
<evidence type="ECO:0008006" key="8">
    <source>
        <dbReference type="Google" id="ProtNLM"/>
    </source>
</evidence>
<evidence type="ECO:0000313" key="6">
    <source>
        <dbReference type="EMBL" id="MBW0466235.1"/>
    </source>
</evidence>
<dbReference type="CDD" id="cd18793">
    <property type="entry name" value="SF2_C_SNF"/>
    <property type="match status" value="1"/>
</dbReference>
<evidence type="ECO:0000259" key="5">
    <source>
        <dbReference type="PROSITE" id="PS51194"/>
    </source>
</evidence>
<evidence type="ECO:0000313" key="7">
    <source>
        <dbReference type="Proteomes" id="UP000765509"/>
    </source>
</evidence>
<dbReference type="EMBL" id="AVOT02001248">
    <property type="protein sequence ID" value="MBW0466235.1"/>
    <property type="molecule type" value="Genomic_DNA"/>
</dbReference>
<dbReference type="GO" id="GO:0000724">
    <property type="term" value="P:double-strand break repair via homologous recombination"/>
    <property type="evidence" value="ECO:0007669"/>
    <property type="project" value="TreeGrafter"/>
</dbReference>
<dbReference type="InterPro" id="IPR001650">
    <property type="entry name" value="Helicase_C-like"/>
</dbReference>
<feature type="domain" description="Helicase C-terminal" evidence="5">
    <location>
        <begin position="726"/>
        <end position="883"/>
    </location>
</feature>
<dbReference type="InterPro" id="IPR038718">
    <property type="entry name" value="SNF2-like_sf"/>
</dbReference>
<dbReference type="GO" id="GO:0015616">
    <property type="term" value="F:DNA translocase activity"/>
    <property type="evidence" value="ECO:0007669"/>
    <property type="project" value="TreeGrafter"/>
</dbReference>
<dbReference type="Pfam" id="PF00271">
    <property type="entry name" value="Helicase_C"/>
    <property type="match status" value="1"/>
</dbReference>
<dbReference type="InterPro" id="IPR049730">
    <property type="entry name" value="SNF2/RAD54-like_C"/>
</dbReference>
<organism evidence="6 7">
    <name type="scientific">Austropuccinia psidii MF-1</name>
    <dbReference type="NCBI Taxonomy" id="1389203"/>
    <lineage>
        <taxon>Eukaryota</taxon>
        <taxon>Fungi</taxon>
        <taxon>Dikarya</taxon>
        <taxon>Basidiomycota</taxon>
        <taxon>Pucciniomycotina</taxon>
        <taxon>Pucciniomycetes</taxon>
        <taxon>Pucciniales</taxon>
        <taxon>Sphaerophragmiaceae</taxon>
        <taxon>Austropuccinia</taxon>
    </lineage>
</organism>